<feature type="compositionally biased region" description="Basic and acidic residues" evidence="1">
    <location>
        <begin position="213"/>
        <end position="222"/>
    </location>
</feature>
<organism evidence="2 3">
    <name type="scientific">Amylocarpus encephaloides</name>
    <dbReference type="NCBI Taxonomy" id="45428"/>
    <lineage>
        <taxon>Eukaryota</taxon>
        <taxon>Fungi</taxon>
        <taxon>Dikarya</taxon>
        <taxon>Ascomycota</taxon>
        <taxon>Pezizomycotina</taxon>
        <taxon>Leotiomycetes</taxon>
        <taxon>Helotiales</taxon>
        <taxon>Helotiales incertae sedis</taxon>
        <taxon>Amylocarpus</taxon>
    </lineage>
</organism>
<sequence length="251" mass="27533">MSFIRELAPFPERFLGNPLPVAMLGLRGQTLWAKPSPYPQTSPVIKTKEESVASLANIPQASSVDPVVVASPKVASTEVFASIEKHGEELTPYSVHWPMDRVVKSIEVGESYPILTTYHFGAHFHGWGPISASFTIKKRSRDGAPLDRTTRLVTPDRPIESFRRSPARARYNSEGSSSPEGSPYFSDQLAPGWSPNSSLHSSSDDEGDEGGDEHEAEKEGKAKRARHSPSPSPPSPVRRRSPRLAKLQRAV</sequence>
<proteinExistence type="predicted"/>
<evidence type="ECO:0000313" key="2">
    <source>
        <dbReference type="EMBL" id="KAG9234167.1"/>
    </source>
</evidence>
<name>A0A9P7YJ81_9HELO</name>
<keyword evidence="3" id="KW-1185">Reference proteome</keyword>
<feature type="compositionally biased region" description="Low complexity" evidence="1">
    <location>
        <begin position="173"/>
        <end position="183"/>
    </location>
</feature>
<feature type="compositionally biased region" description="Basic and acidic residues" evidence="1">
    <location>
        <begin position="141"/>
        <end position="150"/>
    </location>
</feature>
<feature type="region of interest" description="Disordered" evidence="1">
    <location>
        <begin position="141"/>
        <end position="251"/>
    </location>
</feature>
<evidence type="ECO:0000256" key="1">
    <source>
        <dbReference type="SAM" id="MobiDB-lite"/>
    </source>
</evidence>
<gene>
    <name evidence="2" type="ORF">BJ875DRAFT_441526</name>
</gene>
<accession>A0A9P7YJ81</accession>
<evidence type="ECO:0000313" key="3">
    <source>
        <dbReference type="Proteomes" id="UP000824998"/>
    </source>
</evidence>
<protein>
    <submittedName>
        <fullName evidence="2">Uncharacterized protein</fullName>
    </submittedName>
</protein>
<dbReference type="EMBL" id="MU251472">
    <property type="protein sequence ID" value="KAG9234167.1"/>
    <property type="molecule type" value="Genomic_DNA"/>
</dbReference>
<comment type="caution">
    <text evidence="2">The sequence shown here is derived from an EMBL/GenBank/DDBJ whole genome shotgun (WGS) entry which is preliminary data.</text>
</comment>
<reference evidence="2" key="1">
    <citation type="journal article" date="2021" name="IMA Fungus">
        <title>Genomic characterization of three marine fungi, including Emericellopsis atlantica sp. nov. with signatures of a generalist lifestyle and marine biomass degradation.</title>
        <authorList>
            <person name="Hagestad O.C."/>
            <person name="Hou L."/>
            <person name="Andersen J.H."/>
            <person name="Hansen E.H."/>
            <person name="Altermark B."/>
            <person name="Li C."/>
            <person name="Kuhnert E."/>
            <person name="Cox R.J."/>
            <person name="Crous P.W."/>
            <person name="Spatafora J.W."/>
            <person name="Lail K."/>
            <person name="Amirebrahimi M."/>
            <person name="Lipzen A."/>
            <person name="Pangilinan J."/>
            <person name="Andreopoulos W."/>
            <person name="Hayes R.D."/>
            <person name="Ng V."/>
            <person name="Grigoriev I.V."/>
            <person name="Jackson S.A."/>
            <person name="Sutton T.D.S."/>
            <person name="Dobson A.D.W."/>
            <person name="Rama T."/>
        </authorList>
    </citation>
    <scope>NUCLEOTIDE SEQUENCE</scope>
    <source>
        <strain evidence="2">TRa018bII</strain>
    </source>
</reference>
<dbReference type="AlphaFoldDB" id="A0A9P7YJ81"/>
<dbReference type="Proteomes" id="UP000824998">
    <property type="component" value="Unassembled WGS sequence"/>
</dbReference>